<dbReference type="Pfam" id="PF10601">
    <property type="entry name" value="zf-LITAF-like"/>
    <property type="match status" value="1"/>
</dbReference>
<evidence type="ECO:0000256" key="5">
    <source>
        <dbReference type="ARBA" id="ARBA00022723"/>
    </source>
</evidence>
<evidence type="ECO:0000256" key="7">
    <source>
        <dbReference type="ARBA" id="ARBA00023136"/>
    </source>
</evidence>
<evidence type="ECO:0000259" key="9">
    <source>
        <dbReference type="PROSITE" id="PS51837"/>
    </source>
</evidence>
<evidence type="ECO:0000313" key="11">
    <source>
        <dbReference type="EMBL" id="JAS56498.1"/>
    </source>
</evidence>
<evidence type="ECO:0000256" key="3">
    <source>
        <dbReference type="ARBA" id="ARBA00004630"/>
    </source>
</evidence>
<evidence type="ECO:0000256" key="4">
    <source>
        <dbReference type="ARBA" id="ARBA00005975"/>
    </source>
</evidence>
<gene>
    <name evidence="10" type="ORF">g.36908</name>
    <name evidence="11" type="ORF">g.36910</name>
</gene>
<feature type="region of interest" description="Disordered" evidence="8">
    <location>
        <begin position="1"/>
        <end position="21"/>
    </location>
</feature>
<keyword evidence="6" id="KW-0862">Zinc</keyword>
<dbReference type="PROSITE" id="PS51837">
    <property type="entry name" value="LITAF"/>
    <property type="match status" value="1"/>
</dbReference>
<comment type="similarity">
    <text evidence="4">Belongs to the CDIP1/LITAF family.</text>
</comment>
<dbReference type="PANTHER" id="PTHR23292">
    <property type="entry name" value="LIPOPOLYSACCHARIDE-INDUCED TUMOR NECROSIS FACTOR-ALPHA FACTOR"/>
    <property type="match status" value="1"/>
</dbReference>
<dbReference type="GO" id="GO:0008270">
    <property type="term" value="F:zinc ion binding"/>
    <property type="evidence" value="ECO:0007669"/>
    <property type="project" value="TreeGrafter"/>
</dbReference>
<evidence type="ECO:0000256" key="1">
    <source>
        <dbReference type="ARBA" id="ARBA00004414"/>
    </source>
</evidence>
<reference evidence="10" key="1">
    <citation type="submission" date="2015-11" db="EMBL/GenBank/DDBJ databases">
        <title>De novo transcriptome assembly of four potential Pierce s Disease insect vectors from Arizona vineyards.</title>
        <authorList>
            <person name="Tassone E.E."/>
        </authorList>
    </citation>
    <scope>NUCLEOTIDE SEQUENCE</scope>
</reference>
<feature type="non-terminal residue" evidence="10">
    <location>
        <position position="1"/>
    </location>
</feature>
<feature type="domain" description="LITAF" evidence="9">
    <location>
        <begin position="36"/>
        <end position="118"/>
    </location>
</feature>
<dbReference type="PANTHER" id="PTHR23292:SF14">
    <property type="entry name" value="FI16615P1-RELATED"/>
    <property type="match status" value="1"/>
</dbReference>
<sequence>REGGEGKATLPPPHHNSPAITCEGVQGETRYSVSKVANTATAMVMPLGPETCNVTCPSCHASVATRVEKETTTKTHLFALLLCILFCPLSLIPYCCDCCKATNHYCPSCGAFLGTYDH</sequence>
<dbReference type="SMART" id="SM00714">
    <property type="entry name" value="LITAF"/>
    <property type="match status" value="1"/>
</dbReference>
<dbReference type="EMBL" id="GECZ01013271">
    <property type="protein sequence ID" value="JAS56498.1"/>
    <property type="molecule type" value="Transcribed_RNA"/>
</dbReference>
<protein>
    <recommendedName>
        <fullName evidence="9">LITAF domain-containing protein</fullName>
    </recommendedName>
</protein>
<dbReference type="InterPro" id="IPR006629">
    <property type="entry name" value="LITAF"/>
</dbReference>
<dbReference type="EMBL" id="GECZ01015319">
    <property type="protein sequence ID" value="JAS54450.1"/>
    <property type="molecule type" value="Transcribed_RNA"/>
</dbReference>
<dbReference type="AlphaFoldDB" id="A0A1B6FW83"/>
<dbReference type="GO" id="GO:0031902">
    <property type="term" value="C:late endosome membrane"/>
    <property type="evidence" value="ECO:0007669"/>
    <property type="project" value="UniProtKB-SubCell"/>
</dbReference>
<evidence type="ECO:0000256" key="8">
    <source>
        <dbReference type="SAM" id="MobiDB-lite"/>
    </source>
</evidence>
<proteinExistence type="inferred from homology"/>
<comment type="subcellular location">
    <subcellularLocation>
        <location evidence="2">Endosome membrane</location>
        <topology evidence="2">Peripheral membrane protein</topology>
    </subcellularLocation>
    <subcellularLocation>
        <location evidence="1">Late endosome membrane</location>
    </subcellularLocation>
    <subcellularLocation>
        <location evidence="3">Lysosome membrane</location>
        <topology evidence="3">Peripheral membrane protein</topology>
        <orientation evidence="3">Cytoplasmic side</orientation>
    </subcellularLocation>
</comment>
<organism evidence="10">
    <name type="scientific">Cuerna arida</name>
    <dbReference type="NCBI Taxonomy" id="1464854"/>
    <lineage>
        <taxon>Eukaryota</taxon>
        <taxon>Metazoa</taxon>
        <taxon>Ecdysozoa</taxon>
        <taxon>Arthropoda</taxon>
        <taxon>Hexapoda</taxon>
        <taxon>Insecta</taxon>
        <taxon>Pterygota</taxon>
        <taxon>Neoptera</taxon>
        <taxon>Paraneoptera</taxon>
        <taxon>Hemiptera</taxon>
        <taxon>Auchenorrhyncha</taxon>
        <taxon>Membracoidea</taxon>
        <taxon>Cicadellidae</taxon>
        <taxon>Cicadellinae</taxon>
        <taxon>Proconiini</taxon>
        <taxon>Cuerna</taxon>
    </lineage>
</organism>
<dbReference type="InterPro" id="IPR037519">
    <property type="entry name" value="LITAF_fam"/>
</dbReference>
<keyword evidence="5" id="KW-0479">Metal-binding</keyword>
<evidence type="ECO:0000256" key="6">
    <source>
        <dbReference type="ARBA" id="ARBA00022833"/>
    </source>
</evidence>
<evidence type="ECO:0000313" key="10">
    <source>
        <dbReference type="EMBL" id="JAS54450.1"/>
    </source>
</evidence>
<accession>A0A1B6FW83</accession>
<keyword evidence="7" id="KW-0472">Membrane</keyword>
<evidence type="ECO:0000256" key="2">
    <source>
        <dbReference type="ARBA" id="ARBA00004481"/>
    </source>
</evidence>
<dbReference type="GO" id="GO:0005765">
    <property type="term" value="C:lysosomal membrane"/>
    <property type="evidence" value="ECO:0007669"/>
    <property type="project" value="UniProtKB-SubCell"/>
</dbReference>
<name>A0A1B6FW83_9HEMI</name>